<keyword evidence="2" id="KW-1185">Reference proteome</keyword>
<accession>A0A2Z6N243</accession>
<protein>
    <submittedName>
        <fullName evidence="1">Uncharacterized protein</fullName>
    </submittedName>
</protein>
<dbReference type="AlphaFoldDB" id="A0A2Z6N243"/>
<reference evidence="2" key="1">
    <citation type="journal article" date="2017" name="Front. Plant Sci.">
        <title>Climate Clever Clovers: New Paradigm to Reduce the Environmental Footprint of Ruminants by Breeding Low Methanogenic Forages Utilizing Haplotype Variation.</title>
        <authorList>
            <person name="Kaur P."/>
            <person name="Appels R."/>
            <person name="Bayer P.E."/>
            <person name="Keeble-Gagnere G."/>
            <person name="Wang J."/>
            <person name="Hirakawa H."/>
            <person name="Shirasawa K."/>
            <person name="Vercoe P."/>
            <person name="Stefanova K."/>
            <person name="Durmic Z."/>
            <person name="Nichols P."/>
            <person name="Revell C."/>
            <person name="Isobe S.N."/>
            <person name="Edwards D."/>
            <person name="Erskine W."/>
        </authorList>
    </citation>
    <scope>NUCLEOTIDE SEQUENCE [LARGE SCALE GENOMIC DNA]</scope>
    <source>
        <strain evidence="2">cv. Daliak</strain>
    </source>
</reference>
<name>A0A2Z6N243_TRISU</name>
<sequence>MNSFPPRNSDNLPAIPPPMSSLCNLLGMNPNNTLDIGYLQNLDVSIQVVVQGLCLMPRRSLRVRVQCMEAEAESNRKALKNNMKAASQKTSQELFDKNKDIFYTNKGLSKKN</sequence>
<proteinExistence type="predicted"/>
<evidence type="ECO:0000313" key="1">
    <source>
        <dbReference type="EMBL" id="GAU31062.1"/>
    </source>
</evidence>
<dbReference type="Proteomes" id="UP000242715">
    <property type="component" value="Unassembled WGS sequence"/>
</dbReference>
<organism evidence="1 2">
    <name type="scientific">Trifolium subterraneum</name>
    <name type="common">Subterranean clover</name>
    <dbReference type="NCBI Taxonomy" id="3900"/>
    <lineage>
        <taxon>Eukaryota</taxon>
        <taxon>Viridiplantae</taxon>
        <taxon>Streptophyta</taxon>
        <taxon>Embryophyta</taxon>
        <taxon>Tracheophyta</taxon>
        <taxon>Spermatophyta</taxon>
        <taxon>Magnoliopsida</taxon>
        <taxon>eudicotyledons</taxon>
        <taxon>Gunneridae</taxon>
        <taxon>Pentapetalae</taxon>
        <taxon>rosids</taxon>
        <taxon>fabids</taxon>
        <taxon>Fabales</taxon>
        <taxon>Fabaceae</taxon>
        <taxon>Papilionoideae</taxon>
        <taxon>50 kb inversion clade</taxon>
        <taxon>NPAAA clade</taxon>
        <taxon>Hologalegina</taxon>
        <taxon>IRL clade</taxon>
        <taxon>Trifolieae</taxon>
        <taxon>Trifolium</taxon>
    </lineage>
</organism>
<gene>
    <name evidence="1" type="ORF">TSUD_214980</name>
</gene>
<evidence type="ECO:0000313" key="2">
    <source>
        <dbReference type="Proteomes" id="UP000242715"/>
    </source>
</evidence>
<dbReference type="EMBL" id="DF973444">
    <property type="protein sequence ID" value="GAU31062.1"/>
    <property type="molecule type" value="Genomic_DNA"/>
</dbReference>